<accession>A0A066YGC8</accession>
<feature type="region of interest" description="Disordered" evidence="1">
    <location>
        <begin position="1"/>
        <end position="38"/>
    </location>
</feature>
<dbReference type="Proteomes" id="UP000027178">
    <property type="component" value="Unassembled WGS sequence"/>
</dbReference>
<evidence type="ECO:0000313" key="3">
    <source>
        <dbReference type="Proteomes" id="UP000027178"/>
    </source>
</evidence>
<dbReference type="EMBL" id="JNBY01000172">
    <property type="protein sequence ID" value="KDN80553.1"/>
    <property type="molecule type" value="Genomic_DNA"/>
</dbReference>
<gene>
    <name evidence="2" type="ORF">KCH_77000</name>
</gene>
<dbReference type="AlphaFoldDB" id="A0A066YGC8"/>
<reference evidence="2 3" key="1">
    <citation type="submission" date="2014-05" db="EMBL/GenBank/DDBJ databases">
        <title>Draft Genome Sequence of Kitasatospora cheerisanensis KCTC 2395.</title>
        <authorList>
            <person name="Nam D.H."/>
        </authorList>
    </citation>
    <scope>NUCLEOTIDE SEQUENCE [LARGE SCALE GENOMIC DNA]</scope>
    <source>
        <strain evidence="2 3">KCTC 2395</strain>
    </source>
</reference>
<keyword evidence="3" id="KW-1185">Reference proteome</keyword>
<evidence type="ECO:0000313" key="2">
    <source>
        <dbReference type="EMBL" id="KDN80553.1"/>
    </source>
</evidence>
<protein>
    <submittedName>
        <fullName evidence="2">Uncharacterized protein</fullName>
    </submittedName>
</protein>
<feature type="compositionally biased region" description="Basic and acidic residues" evidence="1">
    <location>
        <begin position="1"/>
        <end position="17"/>
    </location>
</feature>
<name>A0A066YGC8_9ACTN</name>
<organism evidence="2 3">
    <name type="scientific">Kitasatospora cheerisanensis KCTC 2395</name>
    <dbReference type="NCBI Taxonomy" id="1348663"/>
    <lineage>
        <taxon>Bacteria</taxon>
        <taxon>Bacillati</taxon>
        <taxon>Actinomycetota</taxon>
        <taxon>Actinomycetes</taxon>
        <taxon>Kitasatosporales</taxon>
        <taxon>Streptomycetaceae</taxon>
        <taxon>Kitasatospora</taxon>
    </lineage>
</organism>
<proteinExistence type="predicted"/>
<evidence type="ECO:0000256" key="1">
    <source>
        <dbReference type="SAM" id="MobiDB-lite"/>
    </source>
</evidence>
<dbReference type="HOGENOM" id="CLU_3328904_0_0_11"/>
<sequence length="38" mass="4258">MQERETELASSPRERGSADPIPSGHHILAMFSPRRRGP</sequence>
<comment type="caution">
    <text evidence="2">The sequence shown here is derived from an EMBL/GenBank/DDBJ whole genome shotgun (WGS) entry which is preliminary data.</text>
</comment>